<proteinExistence type="inferred from homology"/>
<protein>
    <recommendedName>
        <fullName evidence="2">Reverse transcriptase domain-containing protein</fullName>
    </recommendedName>
</protein>
<dbReference type="SUPFAM" id="SSF56672">
    <property type="entry name" value="DNA/RNA polymerases"/>
    <property type="match status" value="1"/>
</dbReference>
<keyword evidence="4" id="KW-1185">Reference proteome</keyword>
<comment type="caution">
    <text evidence="3">The sequence shown here is derived from an EMBL/GenBank/DDBJ whole genome shotgun (WGS) entry which is preliminary data.</text>
</comment>
<dbReference type="AlphaFoldDB" id="A0A6L9ECH8"/>
<gene>
    <name evidence="3" type="ORF">GTQ38_09510</name>
</gene>
<name>A0A6L9ECH8_9FLAO</name>
<dbReference type="PANTHER" id="PTHR34047">
    <property type="entry name" value="NUCLEAR INTRON MATURASE 1, MITOCHONDRIAL-RELATED"/>
    <property type="match status" value="1"/>
</dbReference>
<feature type="domain" description="Reverse transcriptase" evidence="2">
    <location>
        <begin position="56"/>
        <end position="310"/>
    </location>
</feature>
<sequence>MNSKEFKKCFSADSILLAWERVIASVGTDAKDYFGISVFNSDLTQNLKNLTEELDSGKYNPTRPFKYFEPKINGTQRTKTVLGIKDAIVYQAIANHVAEITYDHFSETRHFVFGSVLSPDVKKGVKLLEDDVIDYYFFEYYVSLYNRFVQSINETVDKRSIKYQLETDITSFFDTIPHSTLIIELNEFKIANDILQLLGKCLNFWSGTRDLQTIGVGIPQGPAASYFFANLILDSLDRLAMKNGLTYYRFMDDIRIYDSNKNTLNSALISFDRHLKSKSLSINIKKTSIQEVERSDSEKGRLLDASGIKIKKHKKSKEIDVDILEHDSSQISGDEEKNIKSLDKREALSFYYDAIEEIENELVDIYHNTKDENILESSFLKDVKLVRRFLTLAQKWRLITQNLIDIDDKVPDYEMVDIWLFGISRIFWKANNLIWNLTYYLDLKDYNDEFNNLINDFKDYEWVQYQLLAVYGKTLDFNSQKVNSIIKKISKEKSPLVRLGYYKILVEKIKANSQIADSLSYLIKSEPEIYVQETVLNLIHQKNLNIPIDNLKSWFL</sequence>
<reference evidence="3 4" key="1">
    <citation type="submission" date="2020-01" db="EMBL/GenBank/DDBJ databases">
        <title>Bacteria diversity of Porities sp.</title>
        <authorList>
            <person name="Wang G."/>
        </authorList>
    </citation>
    <scope>NUCLEOTIDE SEQUENCE [LARGE SCALE GENOMIC DNA]</scope>
    <source>
        <strain evidence="3 4">R33</strain>
    </source>
</reference>
<dbReference type="PROSITE" id="PS50878">
    <property type="entry name" value="RT_POL"/>
    <property type="match status" value="1"/>
</dbReference>
<dbReference type="InterPro" id="IPR000477">
    <property type="entry name" value="RT_dom"/>
</dbReference>
<dbReference type="InterPro" id="IPR051083">
    <property type="entry name" value="GrpII_Intron_Splice-Mob/Def"/>
</dbReference>
<dbReference type="EMBL" id="WXYO01000004">
    <property type="protein sequence ID" value="NAS12238.1"/>
    <property type="molecule type" value="Genomic_DNA"/>
</dbReference>
<dbReference type="InterPro" id="IPR043502">
    <property type="entry name" value="DNA/RNA_pol_sf"/>
</dbReference>
<evidence type="ECO:0000259" key="2">
    <source>
        <dbReference type="PROSITE" id="PS50878"/>
    </source>
</evidence>
<dbReference type="PANTHER" id="PTHR34047:SF8">
    <property type="entry name" value="PROTEIN YKFC"/>
    <property type="match status" value="1"/>
</dbReference>
<accession>A0A6L9ECH8</accession>
<dbReference type="Proteomes" id="UP000475249">
    <property type="component" value="Unassembled WGS sequence"/>
</dbReference>
<dbReference type="CDD" id="cd01646">
    <property type="entry name" value="RT_Bac_retron_I"/>
    <property type="match status" value="1"/>
</dbReference>
<evidence type="ECO:0000313" key="4">
    <source>
        <dbReference type="Proteomes" id="UP000475249"/>
    </source>
</evidence>
<organism evidence="3 4">
    <name type="scientific">Poritiphilus flavus</name>
    <dbReference type="NCBI Taxonomy" id="2697053"/>
    <lineage>
        <taxon>Bacteria</taxon>
        <taxon>Pseudomonadati</taxon>
        <taxon>Bacteroidota</taxon>
        <taxon>Flavobacteriia</taxon>
        <taxon>Flavobacteriales</taxon>
        <taxon>Flavobacteriaceae</taxon>
        <taxon>Poritiphilus</taxon>
    </lineage>
</organism>
<comment type="similarity">
    <text evidence="1">Belongs to the bacterial reverse transcriptase family.</text>
</comment>
<dbReference type="RefSeq" id="WP_161435281.1">
    <property type="nucleotide sequence ID" value="NZ_WXYO01000004.1"/>
</dbReference>
<dbReference type="Pfam" id="PF00078">
    <property type="entry name" value="RVT_1"/>
    <property type="match status" value="1"/>
</dbReference>
<evidence type="ECO:0000256" key="1">
    <source>
        <dbReference type="ARBA" id="ARBA00034120"/>
    </source>
</evidence>
<evidence type="ECO:0000313" key="3">
    <source>
        <dbReference type="EMBL" id="NAS12238.1"/>
    </source>
</evidence>